<proteinExistence type="predicted"/>
<feature type="region of interest" description="Disordered" evidence="1">
    <location>
        <begin position="48"/>
        <end position="80"/>
    </location>
</feature>
<evidence type="ECO:0000256" key="1">
    <source>
        <dbReference type="SAM" id="MobiDB-lite"/>
    </source>
</evidence>
<reference evidence="3 4" key="1">
    <citation type="submission" date="2024-05" db="EMBL/GenBank/DDBJ databases">
        <title>Haplotype-resolved chromosome-level genome assembly of Huyou (Citrus changshanensis).</title>
        <authorList>
            <person name="Miao C."/>
            <person name="Chen W."/>
            <person name="Wu Y."/>
            <person name="Wang L."/>
            <person name="Zhao S."/>
            <person name="Grierson D."/>
            <person name="Xu C."/>
            <person name="Chen K."/>
        </authorList>
    </citation>
    <scope>NUCLEOTIDE SEQUENCE [LARGE SCALE GENOMIC DNA]</scope>
    <source>
        <strain evidence="3">01-14</strain>
        <tissue evidence="3">Leaf</tissue>
    </source>
</reference>
<organism evidence="3 4">
    <name type="scientific">Citrus x changshan-huyou</name>
    <dbReference type="NCBI Taxonomy" id="2935761"/>
    <lineage>
        <taxon>Eukaryota</taxon>
        <taxon>Viridiplantae</taxon>
        <taxon>Streptophyta</taxon>
        <taxon>Embryophyta</taxon>
        <taxon>Tracheophyta</taxon>
        <taxon>Spermatophyta</taxon>
        <taxon>Magnoliopsida</taxon>
        <taxon>eudicotyledons</taxon>
        <taxon>Gunneridae</taxon>
        <taxon>Pentapetalae</taxon>
        <taxon>rosids</taxon>
        <taxon>malvids</taxon>
        <taxon>Sapindales</taxon>
        <taxon>Rutaceae</taxon>
        <taxon>Aurantioideae</taxon>
        <taxon>Citrus</taxon>
    </lineage>
</organism>
<dbReference type="Proteomes" id="UP001428341">
    <property type="component" value="Unassembled WGS sequence"/>
</dbReference>
<gene>
    <name evidence="3" type="ORF">WN944_006940</name>
</gene>
<keyword evidence="2" id="KW-0732">Signal</keyword>
<accession>A0AAP0MK33</accession>
<sequence>MKALFYPFLALISLILISSITVHHSEAAAAVVGVRAVAGANHVWQHKPQMNHGSFRGPRKHLVDPTAAEEHPFEVPKLPV</sequence>
<name>A0AAP0MK33_9ROSI</name>
<evidence type="ECO:0000313" key="3">
    <source>
        <dbReference type="EMBL" id="KAK9214938.1"/>
    </source>
</evidence>
<evidence type="ECO:0000313" key="4">
    <source>
        <dbReference type="Proteomes" id="UP001428341"/>
    </source>
</evidence>
<dbReference type="EMBL" id="JBCGBO010000003">
    <property type="protein sequence ID" value="KAK9214938.1"/>
    <property type="molecule type" value="Genomic_DNA"/>
</dbReference>
<feature type="chain" id="PRO_5042968439" evidence="2">
    <location>
        <begin position="28"/>
        <end position="80"/>
    </location>
</feature>
<comment type="caution">
    <text evidence="3">The sequence shown here is derived from an EMBL/GenBank/DDBJ whole genome shotgun (WGS) entry which is preliminary data.</text>
</comment>
<feature type="signal peptide" evidence="2">
    <location>
        <begin position="1"/>
        <end position="27"/>
    </location>
</feature>
<keyword evidence="4" id="KW-1185">Reference proteome</keyword>
<evidence type="ECO:0000256" key="2">
    <source>
        <dbReference type="SAM" id="SignalP"/>
    </source>
</evidence>
<protein>
    <submittedName>
        <fullName evidence="3">Uncharacterized protein</fullName>
    </submittedName>
</protein>
<dbReference type="AlphaFoldDB" id="A0AAP0MK33"/>